<protein>
    <submittedName>
        <fullName evidence="3">4-diphosphocytidyl-2-methyl-D-erythritol synthase</fullName>
    </submittedName>
</protein>
<reference evidence="3" key="1">
    <citation type="submission" date="2014-05" db="EMBL/GenBank/DDBJ databases">
        <authorList>
            <person name="Urmite Genomes"/>
        </authorList>
    </citation>
    <scope>NUCLEOTIDE SEQUENCE</scope>
    <source>
        <strain evidence="3">DSM 44074</strain>
    </source>
</reference>
<sequence>MAHGGSRHSTRCDVNLAGVRLAAILPMPPAENPAAALTPLGGEPAVCRMVRSLTRVAGQVLVVVDEAIADRFRAALAGLTVDILTVDGSATRADCLALAGRSLAVPSLVGVRAGCQGATHVLLADQRHPLMAADMIDRVVAALADGADLVVPVLPVTDTVKTVDAGGTITATVDRSTLRLLQYPRGMRADRLPEESLAGAVTVDGDADAVSVQLPADAALLEAIIACR</sequence>
<dbReference type="Gene3D" id="3.90.550.10">
    <property type="entry name" value="Spore Coat Polysaccharide Biosynthesis Protein SpsA, Chain A"/>
    <property type="match status" value="1"/>
</dbReference>
<dbReference type="InterPro" id="IPR034683">
    <property type="entry name" value="IspD/TarI"/>
</dbReference>
<evidence type="ECO:0000256" key="1">
    <source>
        <dbReference type="ARBA" id="ARBA00022679"/>
    </source>
</evidence>
<dbReference type="GO" id="GO:0070567">
    <property type="term" value="F:cytidylyltransferase activity"/>
    <property type="evidence" value="ECO:0007669"/>
    <property type="project" value="InterPro"/>
</dbReference>
<keyword evidence="1" id="KW-0808">Transferase</keyword>
<reference evidence="3" key="2">
    <citation type="submission" date="2015-09" db="EMBL/GenBank/DDBJ databases">
        <title>Draft genome sequence of Mycobacterium neoaurum DSM 44074.</title>
        <authorList>
            <person name="Croce O."/>
            <person name="Robert C."/>
            <person name="Raoult D."/>
            <person name="Drancourt M."/>
        </authorList>
    </citation>
    <scope>NUCLEOTIDE SEQUENCE</scope>
    <source>
        <strain evidence="3">DSM 44074</strain>
    </source>
</reference>
<organism evidence="3 4">
    <name type="scientific">Mycolicibacterium neoaurum</name>
    <name type="common">Mycobacterium neoaurum</name>
    <dbReference type="NCBI Taxonomy" id="1795"/>
    <lineage>
        <taxon>Bacteria</taxon>
        <taxon>Bacillati</taxon>
        <taxon>Actinomycetota</taxon>
        <taxon>Actinomycetes</taxon>
        <taxon>Mycobacteriales</taxon>
        <taxon>Mycobacteriaceae</taxon>
        <taxon>Mycolicibacterium</taxon>
    </lineage>
</organism>
<evidence type="ECO:0000313" key="3">
    <source>
        <dbReference type="EMBL" id="CDQ46645.1"/>
    </source>
</evidence>
<dbReference type="InterPro" id="IPR029044">
    <property type="entry name" value="Nucleotide-diphossugar_trans"/>
</dbReference>
<dbReference type="SUPFAM" id="SSF53448">
    <property type="entry name" value="Nucleotide-diphospho-sugar transferases"/>
    <property type="match status" value="1"/>
</dbReference>
<accession>A0AAV2WRK7</accession>
<dbReference type="Proteomes" id="UP000028864">
    <property type="component" value="Unassembled WGS sequence"/>
</dbReference>
<keyword evidence="2" id="KW-0548">Nucleotidyltransferase</keyword>
<dbReference type="EMBL" id="LK021341">
    <property type="protein sequence ID" value="CDQ46645.1"/>
    <property type="molecule type" value="Genomic_DNA"/>
</dbReference>
<gene>
    <name evidence="3" type="ORF">BN1047_04554</name>
</gene>
<name>A0AAV2WRK7_MYCNE</name>
<proteinExistence type="predicted"/>
<evidence type="ECO:0000256" key="2">
    <source>
        <dbReference type="ARBA" id="ARBA00022695"/>
    </source>
</evidence>
<dbReference type="AlphaFoldDB" id="A0AAV2WRK7"/>
<dbReference type="Pfam" id="PF01128">
    <property type="entry name" value="IspD"/>
    <property type="match status" value="1"/>
</dbReference>
<evidence type="ECO:0000313" key="4">
    <source>
        <dbReference type="Proteomes" id="UP000028864"/>
    </source>
</evidence>